<dbReference type="GeneID" id="83696616"/>
<accession>A0AAJ6DDY9</accession>
<feature type="region of interest" description="Disordered" evidence="1">
    <location>
        <begin position="155"/>
        <end position="180"/>
    </location>
</feature>
<name>A0AAJ6DDY9_9MICC</name>
<dbReference type="PROSITE" id="PS51257">
    <property type="entry name" value="PROKAR_LIPOPROTEIN"/>
    <property type="match status" value="1"/>
</dbReference>
<dbReference type="Proteomes" id="UP001224674">
    <property type="component" value="Chromosome"/>
</dbReference>
<keyword evidence="3" id="KW-1185">Reference proteome</keyword>
<dbReference type="RefSeq" id="WP_110099896.1">
    <property type="nucleotide sequence ID" value="NZ_CP122561.1"/>
</dbReference>
<sequence length="180" mass="19245">MKGSIIRRATGVGLVVAAAFGTSGCMFINDQATTMDYAPSDGVQVEVSDMAIRNLALVSDEPNGAGRFIGSLDNRSDAEATVTIKVGSDSATWTVPAGERIALEDDENAVVIDNTTGAPGEMVDSEVESMGDSADLQVSVLDGTLQEYRQFVPQEDFDPEENVEHLQDYEGPYSEDYEGH</sequence>
<dbReference type="EMBL" id="CP122566">
    <property type="protein sequence ID" value="WGH92053.1"/>
    <property type="molecule type" value="Genomic_DNA"/>
</dbReference>
<evidence type="ECO:0000313" key="2">
    <source>
        <dbReference type="EMBL" id="WGH92053.1"/>
    </source>
</evidence>
<evidence type="ECO:0008006" key="4">
    <source>
        <dbReference type="Google" id="ProtNLM"/>
    </source>
</evidence>
<gene>
    <name evidence="2" type="ORF">QDX21_06810</name>
</gene>
<dbReference type="AlphaFoldDB" id="A0AAJ6DDY9"/>
<evidence type="ECO:0000256" key="1">
    <source>
        <dbReference type="SAM" id="MobiDB-lite"/>
    </source>
</evidence>
<organism evidence="2 3">
    <name type="scientific">Auritidibacter ignavus</name>
    <dbReference type="NCBI Taxonomy" id="678932"/>
    <lineage>
        <taxon>Bacteria</taxon>
        <taxon>Bacillati</taxon>
        <taxon>Actinomycetota</taxon>
        <taxon>Actinomycetes</taxon>
        <taxon>Micrococcales</taxon>
        <taxon>Micrococcaceae</taxon>
        <taxon>Auritidibacter</taxon>
    </lineage>
</organism>
<reference evidence="2 3" key="1">
    <citation type="submission" date="2023-03" db="EMBL/GenBank/DDBJ databases">
        <title>Complete genome sequences of several Auritidibacter ignavus strains isolated from ear infections.</title>
        <authorList>
            <person name="Baehr T."/>
            <person name="Baumhoegger A.M."/>
        </authorList>
    </citation>
    <scope>NUCLEOTIDE SEQUENCE [LARGE SCALE GENOMIC DNA]</scope>
    <source>
        <strain evidence="2 3">BABAE-6</strain>
    </source>
</reference>
<protein>
    <recommendedName>
        <fullName evidence="4">DNA modification methylase</fullName>
    </recommendedName>
</protein>
<evidence type="ECO:0000313" key="3">
    <source>
        <dbReference type="Proteomes" id="UP001224674"/>
    </source>
</evidence>
<proteinExistence type="predicted"/>